<reference evidence="1" key="1">
    <citation type="submission" date="2022-05" db="EMBL/GenBank/DDBJ databases">
        <title>An RpoN-dependent PEP-CTERM gene is involved in floc formation of an Aquincola tertiaricarbonis strain.</title>
        <authorList>
            <person name="Qiu D."/>
            <person name="Xia M."/>
        </authorList>
    </citation>
    <scope>NUCLEOTIDE SEQUENCE</scope>
    <source>
        <strain evidence="1">RN12</strain>
    </source>
</reference>
<accession>A0ABY4S8D2</accession>
<evidence type="ECO:0000313" key="1">
    <source>
        <dbReference type="EMBL" id="URI08297.1"/>
    </source>
</evidence>
<dbReference type="RefSeq" id="WP_250196519.1">
    <property type="nucleotide sequence ID" value="NZ_CP097635.1"/>
</dbReference>
<protein>
    <submittedName>
        <fullName evidence="1">DUF4123 domain-containing protein</fullName>
    </submittedName>
</protein>
<gene>
    <name evidence="1" type="ORF">MW290_06935</name>
</gene>
<organism evidence="1 2">
    <name type="scientific">Aquincola tertiaricarbonis</name>
    <dbReference type="NCBI Taxonomy" id="391953"/>
    <lineage>
        <taxon>Bacteria</taxon>
        <taxon>Pseudomonadati</taxon>
        <taxon>Pseudomonadota</taxon>
        <taxon>Betaproteobacteria</taxon>
        <taxon>Burkholderiales</taxon>
        <taxon>Sphaerotilaceae</taxon>
        <taxon>Aquincola</taxon>
    </lineage>
</organism>
<dbReference type="Proteomes" id="UP001056201">
    <property type="component" value="Chromosome 1"/>
</dbReference>
<sequence length="361" mass="40918">MRQPASTATPWHIKPWYLDLSAGQAEHIRQLGSQLQHAIDTRPPAWLVLDGWDGNPAAGRLQALYPAWAAERRTLPDPALRGLEGLAPCLLPLQTGPQHEPDVARRQNLMHDLLGLMWLDNQRRLVRQHVCGVVFIGTSVEELFTQWLLLRHQRPNDGSGAFEFRHHDPRVLQRVWPNLGNAQREALLGPAHSLWQLGATWGPWAPQDIARHQRQLVGHIGEWRVFDRAEVQAPPLPAHRLLNGLQRWLVSSAPCGHQVWLTLALRGLAACEQPTDLEMNQLLRQAQDWGLQRGQQWQDWVLWTWLGTGDGTTGAASYPRISWNTPAWQALATRMKELLRQQPTLGVPELVELSQATEPLF</sequence>
<proteinExistence type="predicted"/>
<name>A0ABY4S8D2_AQUTE</name>
<evidence type="ECO:0000313" key="2">
    <source>
        <dbReference type="Proteomes" id="UP001056201"/>
    </source>
</evidence>
<dbReference type="EMBL" id="CP097635">
    <property type="protein sequence ID" value="URI08297.1"/>
    <property type="molecule type" value="Genomic_DNA"/>
</dbReference>
<keyword evidence="2" id="KW-1185">Reference proteome</keyword>